<sequence length="348" mass="36280">MKKKVLSLLLAGCLCLAACGQSVESSSNTESAPAPASAPAGSAEPVSLSGKVTVYMPSPSGLADKLAGAFTAKTGVEVEQFQGTTGEILARLETEKANPAADVVILASWSDGLSLKAGGLLESYTPANAGKINKGWIDADSTLFGYSASAVGVIYNTTIYPELNADWAELADVRYQGDIAIPDPEKSGACKDFLAGFATGTDDGEDVMQSWADNGLTVLGANKAALEAVTTGEKGILIAGVDYNAYSSMAKGEPLAIYYPATGTVVNPRPAMIMNTAPNMDNAKAFIDFLFSDEAQELVAAAYLLPGRSDVKCDNRSNLDEIPQITTDWDKMMEAASDIAAKLNAMCQ</sequence>
<evidence type="ECO:0000256" key="3">
    <source>
        <dbReference type="SAM" id="SignalP"/>
    </source>
</evidence>
<name>A0ABR7NGK6_9FIRM</name>
<feature type="chain" id="PRO_5045361419" evidence="3">
    <location>
        <begin position="18"/>
        <end position="348"/>
    </location>
</feature>
<dbReference type="Proteomes" id="UP000658131">
    <property type="component" value="Unassembled WGS sequence"/>
</dbReference>
<gene>
    <name evidence="4" type="ORF">H8717_03805</name>
</gene>
<keyword evidence="5" id="KW-1185">Reference proteome</keyword>
<evidence type="ECO:0000256" key="1">
    <source>
        <dbReference type="ARBA" id="ARBA00022729"/>
    </source>
</evidence>
<dbReference type="EMBL" id="JACRTB010000005">
    <property type="protein sequence ID" value="MBC8575538.1"/>
    <property type="molecule type" value="Genomic_DNA"/>
</dbReference>
<protein>
    <submittedName>
        <fullName evidence="4">ABC transporter substrate-binding protein</fullName>
    </submittedName>
</protein>
<dbReference type="PANTHER" id="PTHR30006:SF2">
    <property type="entry name" value="ABC TRANSPORTER SUBSTRATE-BINDING PROTEIN"/>
    <property type="match status" value="1"/>
</dbReference>
<proteinExistence type="predicted"/>
<dbReference type="SUPFAM" id="SSF53850">
    <property type="entry name" value="Periplasmic binding protein-like II"/>
    <property type="match status" value="1"/>
</dbReference>
<evidence type="ECO:0000256" key="2">
    <source>
        <dbReference type="SAM" id="MobiDB-lite"/>
    </source>
</evidence>
<evidence type="ECO:0000313" key="5">
    <source>
        <dbReference type="Proteomes" id="UP000658131"/>
    </source>
</evidence>
<feature type="region of interest" description="Disordered" evidence="2">
    <location>
        <begin position="26"/>
        <end position="45"/>
    </location>
</feature>
<accession>A0ABR7NGK6</accession>
<dbReference type="RefSeq" id="WP_262399162.1">
    <property type="nucleotide sequence ID" value="NZ_JACRTB010000005.1"/>
</dbReference>
<reference evidence="4 5" key="1">
    <citation type="submission" date="2020-08" db="EMBL/GenBank/DDBJ databases">
        <title>Genome public.</title>
        <authorList>
            <person name="Liu C."/>
            <person name="Sun Q."/>
        </authorList>
    </citation>
    <scope>NUCLEOTIDE SEQUENCE [LARGE SCALE GENOMIC DNA]</scope>
    <source>
        <strain evidence="4 5">BX1</strain>
    </source>
</reference>
<keyword evidence="1 3" id="KW-0732">Signal</keyword>
<feature type="signal peptide" evidence="3">
    <location>
        <begin position="1"/>
        <end position="17"/>
    </location>
</feature>
<comment type="caution">
    <text evidence="4">The sequence shown here is derived from an EMBL/GenBank/DDBJ whole genome shotgun (WGS) entry which is preliminary data.</text>
</comment>
<dbReference type="CDD" id="cd13547">
    <property type="entry name" value="PBP2_Fbp_like_2"/>
    <property type="match status" value="1"/>
</dbReference>
<organism evidence="4 5">
    <name type="scientific">Yanshouia hominis</name>
    <dbReference type="NCBI Taxonomy" id="2763673"/>
    <lineage>
        <taxon>Bacteria</taxon>
        <taxon>Bacillati</taxon>
        <taxon>Bacillota</taxon>
        <taxon>Clostridia</taxon>
        <taxon>Eubacteriales</taxon>
        <taxon>Oscillospiraceae</taxon>
        <taxon>Yanshouia</taxon>
    </lineage>
</organism>
<dbReference type="InterPro" id="IPR026045">
    <property type="entry name" value="Ferric-bd"/>
</dbReference>
<dbReference type="PIRSF" id="PIRSF002825">
    <property type="entry name" value="CfbpA"/>
    <property type="match status" value="1"/>
</dbReference>
<dbReference type="Gene3D" id="3.40.190.10">
    <property type="entry name" value="Periplasmic binding protein-like II"/>
    <property type="match status" value="2"/>
</dbReference>
<dbReference type="Pfam" id="PF13343">
    <property type="entry name" value="SBP_bac_6"/>
    <property type="match status" value="1"/>
</dbReference>
<evidence type="ECO:0000313" key="4">
    <source>
        <dbReference type="EMBL" id="MBC8575538.1"/>
    </source>
</evidence>
<dbReference type="PANTHER" id="PTHR30006">
    <property type="entry name" value="THIAMINE-BINDING PERIPLASMIC PROTEIN-RELATED"/>
    <property type="match status" value="1"/>
</dbReference>